<proteinExistence type="predicted"/>
<accession>A0A2M7RCW6</accession>
<dbReference type="Gene3D" id="3.40.50.10330">
    <property type="entry name" value="Probable inorganic polyphosphate/atp-NAD kinase, domain 1"/>
    <property type="match status" value="1"/>
</dbReference>
<dbReference type="InterPro" id="IPR001206">
    <property type="entry name" value="Diacylglycerol_kinase_cat_dom"/>
</dbReference>
<sequence length="248" mass="27535">MSYLYIYDNFLSAKKYQSSLYKIENRLVDLGIKGKVVRLNVLKNMNEVVEDGIKADITTVVVIGDDLSFSKIINIIAKKDLVLGIIPVNNKSKFAKILGVPPAHQACEILAQRIIKEVDLGMVGHYYFIDSATITNEETTVKFGSYNASPSSKQNIVSFNNLNVLSELNIDNKFNPTDGQLELVIQNTDVLLTKNKSTTILPFTKVSVECQQPGAFIVIDQITKLKPPTTVQIAPNKLKVIVGAQRMF</sequence>
<organism evidence="2 3">
    <name type="scientific">Candidatus Komeilibacteria bacterium CG_4_10_14_0_8_um_filter_37_78</name>
    <dbReference type="NCBI Taxonomy" id="1974471"/>
    <lineage>
        <taxon>Bacteria</taxon>
        <taxon>Candidatus Komeiliibacteriota</taxon>
    </lineage>
</organism>
<name>A0A2M7RCW6_9BACT</name>
<feature type="domain" description="DAGKc" evidence="1">
    <location>
        <begin position="12"/>
        <end position="123"/>
    </location>
</feature>
<dbReference type="Proteomes" id="UP000228689">
    <property type="component" value="Unassembled WGS sequence"/>
</dbReference>
<dbReference type="InterPro" id="IPR016064">
    <property type="entry name" value="NAD/diacylglycerol_kinase_sf"/>
</dbReference>
<evidence type="ECO:0000313" key="2">
    <source>
        <dbReference type="EMBL" id="PIY94186.1"/>
    </source>
</evidence>
<gene>
    <name evidence="2" type="ORF">COY67_02900</name>
</gene>
<dbReference type="InterPro" id="IPR017438">
    <property type="entry name" value="ATP-NAD_kinase_N"/>
</dbReference>
<dbReference type="GO" id="GO:0016301">
    <property type="term" value="F:kinase activity"/>
    <property type="evidence" value="ECO:0007669"/>
    <property type="project" value="InterPro"/>
</dbReference>
<dbReference type="AlphaFoldDB" id="A0A2M7RCW6"/>
<dbReference type="SUPFAM" id="SSF111331">
    <property type="entry name" value="NAD kinase/diacylglycerol kinase-like"/>
    <property type="match status" value="1"/>
</dbReference>
<evidence type="ECO:0000259" key="1">
    <source>
        <dbReference type="Pfam" id="PF00781"/>
    </source>
</evidence>
<dbReference type="EMBL" id="PFMC01000071">
    <property type="protein sequence ID" value="PIY94186.1"/>
    <property type="molecule type" value="Genomic_DNA"/>
</dbReference>
<evidence type="ECO:0000313" key="3">
    <source>
        <dbReference type="Proteomes" id="UP000228689"/>
    </source>
</evidence>
<protein>
    <recommendedName>
        <fullName evidence="1">DAGKc domain-containing protein</fullName>
    </recommendedName>
</protein>
<dbReference type="Pfam" id="PF00781">
    <property type="entry name" value="DAGK_cat"/>
    <property type="match status" value="1"/>
</dbReference>
<reference evidence="3" key="1">
    <citation type="submission" date="2017-09" db="EMBL/GenBank/DDBJ databases">
        <title>Depth-based differentiation of microbial function through sediment-hosted aquifers and enrichment of novel symbionts in the deep terrestrial subsurface.</title>
        <authorList>
            <person name="Probst A.J."/>
            <person name="Ladd B."/>
            <person name="Jarett J.K."/>
            <person name="Geller-Mcgrath D.E."/>
            <person name="Sieber C.M.K."/>
            <person name="Emerson J.B."/>
            <person name="Anantharaman K."/>
            <person name="Thomas B.C."/>
            <person name="Malmstrom R."/>
            <person name="Stieglmeier M."/>
            <person name="Klingl A."/>
            <person name="Woyke T."/>
            <person name="Ryan C.M."/>
            <person name="Banfield J.F."/>
        </authorList>
    </citation>
    <scope>NUCLEOTIDE SEQUENCE [LARGE SCALE GENOMIC DNA]</scope>
</reference>
<comment type="caution">
    <text evidence="2">The sequence shown here is derived from an EMBL/GenBank/DDBJ whole genome shotgun (WGS) entry which is preliminary data.</text>
</comment>